<evidence type="ECO:0000313" key="14">
    <source>
        <dbReference type="Proteomes" id="UP000006502"/>
    </source>
</evidence>
<comment type="catalytic activity">
    <reaction evidence="11">
        <text>GTP + H2O = GDP + phosphate + H(+)</text>
        <dbReference type="Rhea" id="RHEA:19669"/>
        <dbReference type="ChEBI" id="CHEBI:15377"/>
        <dbReference type="ChEBI" id="CHEBI:15378"/>
        <dbReference type="ChEBI" id="CHEBI:37565"/>
        <dbReference type="ChEBI" id="CHEBI:43474"/>
        <dbReference type="ChEBI" id="CHEBI:58189"/>
        <dbReference type="EC" id="3.6.5.4"/>
    </reaction>
</comment>
<dbReference type="EC" id="3.6.5.4" evidence="10"/>
<keyword evidence="4" id="KW-0547">Nucleotide-binding</keyword>
<dbReference type="InterPro" id="IPR022941">
    <property type="entry name" value="SRP54"/>
</dbReference>
<keyword evidence="14" id="KW-1185">Reference proteome</keyword>
<evidence type="ECO:0000256" key="5">
    <source>
        <dbReference type="ARBA" id="ARBA00022801"/>
    </source>
</evidence>
<dbReference type="Gene3D" id="3.40.50.300">
    <property type="entry name" value="P-loop containing nucleotide triphosphate hydrolases"/>
    <property type="match status" value="1"/>
</dbReference>
<evidence type="ECO:0000256" key="3">
    <source>
        <dbReference type="ARBA" id="ARBA00022490"/>
    </source>
</evidence>
<accession>I7CED8</accession>
<keyword evidence="7" id="KW-0342">GTP-binding</keyword>
<evidence type="ECO:0000256" key="10">
    <source>
        <dbReference type="ARBA" id="ARBA00035672"/>
    </source>
</evidence>
<dbReference type="OrthoDB" id="9804720at2"/>
<evidence type="ECO:0000256" key="6">
    <source>
        <dbReference type="ARBA" id="ARBA00022884"/>
    </source>
</evidence>
<dbReference type="Proteomes" id="UP000006502">
    <property type="component" value="Chromosome"/>
</dbReference>
<dbReference type="GO" id="GO:0006614">
    <property type="term" value="P:SRP-dependent cotranslational protein targeting to membrane"/>
    <property type="evidence" value="ECO:0007669"/>
    <property type="project" value="InterPro"/>
</dbReference>
<dbReference type="GO" id="GO:0008312">
    <property type="term" value="F:7S RNA binding"/>
    <property type="evidence" value="ECO:0007669"/>
    <property type="project" value="InterPro"/>
</dbReference>
<evidence type="ECO:0000256" key="4">
    <source>
        <dbReference type="ARBA" id="ARBA00022741"/>
    </source>
</evidence>
<evidence type="ECO:0000313" key="13">
    <source>
        <dbReference type="EMBL" id="AFO51596.1"/>
    </source>
</evidence>
<sequence>MLSLNRIIQKVVAKKIKHNFLAKMIGEKEMDIIFSELKDEFLRSDVNFEVTTSFFQEIREEIKSEKTIFMGKEEVQLELYNKIKKKLIESLGLESKPLKIRHKGTTKFFLVGTNGSGKTTTAGKLVHYLQSKQNMKSIETVSLDVNRAAAFEQLTQLVEPLGIKSHFLETTEKLTNYEKELKTKNLDAIIYDSGGILPKDSEALSYLRKLWETISPTETIMIIDALAGQESLEIVKLFADSIPLDSLIVTKSDSQSPLGAALSAHYFLKVPIKFLGEGEAIKDLVPFYPDRIVSRLLGEGDVQSLAESIEDKEIDIPTAERAIFKFLQGKFDLEDLMVQLREIRKFGSLKGVLSHFPSLGKISETLMNKTDELEVEFKNWETLIQSMTPYEKKNPKVFKLESSRRTRVIKGSGRKPEELNKLISRWEISKKKAEEIGQKVTDKSADWTQIFDYLK</sequence>
<dbReference type="InterPro" id="IPR036891">
    <property type="entry name" value="Signal_recog_part_SRP54_M_sf"/>
</dbReference>
<evidence type="ECO:0000256" key="7">
    <source>
        <dbReference type="ARBA" id="ARBA00023134"/>
    </source>
</evidence>
<dbReference type="HOGENOM" id="CLU_009301_6_0_14"/>
<dbReference type="PROSITE" id="PS00300">
    <property type="entry name" value="SRP54"/>
    <property type="match status" value="1"/>
</dbReference>
<evidence type="ECO:0000256" key="8">
    <source>
        <dbReference type="ARBA" id="ARBA00023135"/>
    </source>
</evidence>
<keyword evidence="6" id="KW-0694">RNA-binding</keyword>
<dbReference type="Pfam" id="PF02881">
    <property type="entry name" value="SRP54_N"/>
    <property type="match status" value="1"/>
</dbReference>
<dbReference type="GO" id="GO:0005525">
    <property type="term" value="F:GTP binding"/>
    <property type="evidence" value="ECO:0007669"/>
    <property type="project" value="UniProtKB-KW"/>
</dbReference>
<comment type="subcellular location">
    <subcellularLocation>
        <location evidence="1">Cytoplasm</location>
    </subcellularLocation>
</comment>
<dbReference type="AlphaFoldDB" id="I7CED8"/>
<dbReference type="SUPFAM" id="SSF47446">
    <property type="entry name" value="Signal peptide-binding domain"/>
    <property type="match status" value="1"/>
</dbReference>
<dbReference type="EMBL" id="CP003731">
    <property type="protein sequence ID" value="AFO51596.1"/>
    <property type="molecule type" value="Genomic_DNA"/>
</dbReference>
<dbReference type="PATRIC" id="fig|1212765.3.peg.16"/>
<dbReference type="STRING" id="1212765.MHLP_00080"/>
<dbReference type="SMART" id="SM00962">
    <property type="entry name" value="SRP54"/>
    <property type="match status" value="1"/>
</dbReference>
<evidence type="ECO:0000256" key="1">
    <source>
        <dbReference type="ARBA" id="ARBA00004496"/>
    </source>
</evidence>
<dbReference type="InterPro" id="IPR004125">
    <property type="entry name" value="Signal_recog_particle_SRP54_M"/>
</dbReference>
<organism evidence="13 14">
    <name type="scientific">Mycoplasma haematolamae (strain Purdue)</name>
    <dbReference type="NCBI Taxonomy" id="1212765"/>
    <lineage>
        <taxon>Bacteria</taxon>
        <taxon>Bacillati</taxon>
        <taxon>Mycoplasmatota</taxon>
        <taxon>Mollicutes</taxon>
        <taxon>Mycoplasmataceae</taxon>
        <taxon>Mycoplasma</taxon>
    </lineage>
</organism>
<dbReference type="Gene3D" id="1.20.120.140">
    <property type="entry name" value="Signal recognition particle SRP54, nucleotide-binding domain"/>
    <property type="match status" value="1"/>
</dbReference>
<keyword evidence="3" id="KW-0963">Cytoplasm</keyword>
<protein>
    <recommendedName>
        <fullName evidence="10">signal-recognition-particle GTPase</fullName>
        <ecNumber evidence="10">3.6.5.4</ecNumber>
    </recommendedName>
</protein>
<dbReference type="Pfam" id="PF02978">
    <property type="entry name" value="SRP_SPB"/>
    <property type="match status" value="1"/>
</dbReference>
<dbReference type="InterPro" id="IPR013822">
    <property type="entry name" value="Signal_recog_particl_SRP54_hlx"/>
</dbReference>
<name>I7CED8_MYCHA</name>
<feature type="domain" description="SRP54-type proteins GTP-binding" evidence="12">
    <location>
        <begin position="271"/>
        <end position="284"/>
    </location>
</feature>
<evidence type="ECO:0000256" key="11">
    <source>
        <dbReference type="ARBA" id="ARBA00048027"/>
    </source>
</evidence>
<dbReference type="SUPFAM" id="SSF52540">
    <property type="entry name" value="P-loop containing nucleoside triphosphate hydrolases"/>
    <property type="match status" value="1"/>
</dbReference>
<dbReference type="SUPFAM" id="SSF47364">
    <property type="entry name" value="Domain of the SRP/SRP receptor G-proteins"/>
    <property type="match status" value="1"/>
</dbReference>
<evidence type="ECO:0000256" key="9">
    <source>
        <dbReference type="ARBA" id="ARBA00023274"/>
    </source>
</evidence>
<keyword evidence="5" id="KW-0378">Hydrolase</keyword>
<dbReference type="Gene3D" id="1.10.260.30">
    <property type="entry name" value="Signal recognition particle, SRP54 subunit, M-domain"/>
    <property type="match status" value="1"/>
</dbReference>
<dbReference type="GO" id="GO:0003924">
    <property type="term" value="F:GTPase activity"/>
    <property type="evidence" value="ECO:0007669"/>
    <property type="project" value="InterPro"/>
</dbReference>
<dbReference type="PANTHER" id="PTHR11564">
    <property type="entry name" value="SIGNAL RECOGNITION PARTICLE 54K PROTEIN SRP54"/>
    <property type="match status" value="1"/>
</dbReference>
<evidence type="ECO:0000256" key="2">
    <source>
        <dbReference type="ARBA" id="ARBA00005450"/>
    </source>
</evidence>
<proteinExistence type="inferred from homology"/>
<reference evidence="14" key="2">
    <citation type="submission" date="2012-07" db="EMBL/GenBank/DDBJ databases">
        <title>Complete genome sequence of 'Candidatus Mycoplasma haemolamae'.</title>
        <authorList>
            <person name="Guimaraes A.M.S."/>
            <person name="Toth B."/>
            <person name="Santos A.P."/>
            <person name="Nascimento N.C."/>
            <person name="Sojka J.E."/>
            <person name="Messick J.B."/>
        </authorList>
    </citation>
    <scope>NUCLEOTIDE SEQUENCE [LARGE SCALE GENOMIC DNA]</scope>
    <source>
        <strain evidence="14">Purdue</strain>
    </source>
</reference>
<gene>
    <name evidence="13" type="ordered locus">MHLP_00080</name>
</gene>
<dbReference type="InterPro" id="IPR042101">
    <property type="entry name" value="SRP54_N_sf"/>
</dbReference>
<evidence type="ECO:0000259" key="12">
    <source>
        <dbReference type="PROSITE" id="PS00300"/>
    </source>
</evidence>
<dbReference type="GO" id="GO:0048500">
    <property type="term" value="C:signal recognition particle"/>
    <property type="evidence" value="ECO:0007669"/>
    <property type="project" value="InterPro"/>
</dbReference>
<keyword evidence="9" id="KW-0687">Ribonucleoprotein</keyword>
<dbReference type="InterPro" id="IPR036225">
    <property type="entry name" value="SRP/SRP_N"/>
</dbReference>
<dbReference type="Pfam" id="PF00448">
    <property type="entry name" value="SRP54"/>
    <property type="match status" value="1"/>
</dbReference>
<dbReference type="InterPro" id="IPR000897">
    <property type="entry name" value="SRP54_GTPase_dom"/>
</dbReference>
<dbReference type="InterPro" id="IPR027417">
    <property type="entry name" value="P-loop_NTPase"/>
</dbReference>
<dbReference type="KEGG" id="mhl:MHLP_00080"/>
<reference evidence="13 14" key="1">
    <citation type="journal article" date="2012" name="J. Bacteriol.">
        <title>Genome Sequence of "Candidatus Mycoplasma haemolamae" Strain Purdue, a Red Blood Cell Pathogen of Alpacas (Vicugna pacos) and Llamas (Lama glama).</title>
        <authorList>
            <person name="Guimaraes A.M."/>
            <person name="Toth B."/>
            <person name="Santos A.P."/>
            <person name="do Nascimento N.C."/>
            <person name="Kritchevsky J.E."/>
            <person name="Messick J.B."/>
        </authorList>
    </citation>
    <scope>NUCLEOTIDE SEQUENCE [LARGE SCALE GENOMIC DNA]</scope>
    <source>
        <strain evidence="13 14">Purdue</strain>
    </source>
</reference>
<keyword evidence="8" id="KW-0733">Signal recognition particle</keyword>
<dbReference type="PANTHER" id="PTHR11564:SF5">
    <property type="entry name" value="SIGNAL RECOGNITION PARTICLE SUBUNIT SRP54"/>
    <property type="match status" value="1"/>
</dbReference>
<comment type="similarity">
    <text evidence="2">Belongs to the GTP-binding SRP family. SRP54 subfamily.</text>
</comment>